<evidence type="ECO:0000256" key="3">
    <source>
        <dbReference type="ARBA" id="ARBA00022729"/>
    </source>
</evidence>
<organism evidence="6 7">
    <name type="scientific">Janibacter terrae</name>
    <dbReference type="NCBI Taxonomy" id="103817"/>
    <lineage>
        <taxon>Bacteria</taxon>
        <taxon>Bacillati</taxon>
        <taxon>Actinomycetota</taxon>
        <taxon>Actinomycetes</taxon>
        <taxon>Micrococcales</taxon>
        <taxon>Intrasporangiaceae</taxon>
        <taxon>Janibacter</taxon>
    </lineage>
</organism>
<sequence length="312" mass="32770">MVTATALGAALLSACVRPVDVEPTGPTSPVVSTQAPASTSSPSGTSSPSLHETDLPSTLRVAISFDQPGVGLREGDTYSGLDVDVARYIARHLGIDRISFVEGMTDQRETLLATGQADLVLSSYSITPERKDEVTFAGPYLTTGQDLLVSSRSTIRSPGQLRGFTVCSVQGSTSTSELVDDHPGLHLTVQPRVSDCVKLLEEGKVKAVTSDAAILAGFARRSRAPDKLRLSGHSFARERWGVAMRPADSALCEDVSAALEDMVDSGAWKKAVRSNLATSMLPTSTLRPPKLQDCPPPPASESSSSSVTSGTS</sequence>
<dbReference type="Gene3D" id="3.40.190.10">
    <property type="entry name" value="Periplasmic binding protein-like II"/>
    <property type="match status" value="2"/>
</dbReference>
<evidence type="ECO:0000256" key="2">
    <source>
        <dbReference type="ARBA" id="ARBA00022448"/>
    </source>
</evidence>
<evidence type="ECO:0000256" key="4">
    <source>
        <dbReference type="SAM" id="MobiDB-lite"/>
    </source>
</evidence>
<dbReference type="EMBL" id="CP104874">
    <property type="protein sequence ID" value="WWF04688.1"/>
    <property type="molecule type" value="Genomic_DNA"/>
</dbReference>
<keyword evidence="3" id="KW-0732">Signal</keyword>
<feature type="region of interest" description="Disordered" evidence="4">
    <location>
        <begin position="278"/>
        <end position="312"/>
    </location>
</feature>
<keyword evidence="7" id="KW-1185">Reference proteome</keyword>
<feature type="domain" description="Solute-binding protein family 3/N-terminal" evidence="5">
    <location>
        <begin position="58"/>
        <end position="279"/>
    </location>
</feature>
<dbReference type="RefSeq" id="WP_068323151.1">
    <property type="nucleotide sequence ID" value="NZ_CP104874.1"/>
</dbReference>
<dbReference type="InterPro" id="IPR051455">
    <property type="entry name" value="Bact_solute-bind_prot3"/>
</dbReference>
<reference evidence="6 7" key="1">
    <citation type="submission" date="2022-09" db="EMBL/GenBank/DDBJ databases">
        <title>Complete genome sequence of Janibacter terrae strain COS04-44, PCL-degrading bacteria isolated from oil spilled coast.</title>
        <authorList>
            <person name="Park H."/>
            <person name="Kim J.Y."/>
            <person name="An S.H."/>
            <person name="Lee C.M."/>
            <person name="Weon H.-Y."/>
        </authorList>
    </citation>
    <scope>NUCLEOTIDE SEQUENCE [LARGE SCALE GENOMIC DNA]</scope>
    <source>
        <strain evidence="6 7">COS04-44</strain>
    </source>
</reference>
<evidence type="ECO:0000313" key="7">
    <source>
        <dbReference type="Proteomes" id="UP001381003"/>
    </source>
</evidence>
<name>A0ABZ2FDU7_9MICO</name>
<feature type="compositionally biased region" description="Low complexity" evidence="4">
    <location>
        <begin position="300"/>
        <end position="312"/>
    </location>
</feature>
<protein>
    <submittedName>
        <fullName evidence="6">Transporter substrate-binding domain-containing protein</fullName>
    </submittedName>
</protein>
<accession>A0ABZ2FDU7</accession>
<evidence type="ECO:0000313" key="6">
    <source>
        <dbReference type="EMBL" id="WWF04688.1"/>
    </source>
</evidence>
<gene>
    <name evidence="6" type="ORF">N5P18_13510</name>
</gene>
<evidence type="ECO:0000259" key="5">
    <source>
        <dbReference type="SMART" id="SM00062"/>
    </source>
</evidence>
<dbReference type="InterPro" id="IPR001638">
    <property type="entry name" value="Solute-binding_3/MltF_N"/>
</dbReference>
<dbReference type="Pfam" id="PF00497">
    <property type="entry name" value="SBP_bac_3"/>
    <property type="match status" value="1"/>
</dbReference>
<keyword evidence="2" id="KW-0813">Transport</keyword>
<dbReference type="Proteomes" id="UP001381003">
    <property type="component" value="Chromosome"/>
</dbReference>
<dbReference type="SUPFAM" id="SSF53850">
    <property type="entry name" value="Periplasmic binding protein-like II"/>
    <property type="match status" value="1"/>
</dbReference>
<dbReference type="SMART" id="SM00062">
    <property type="entry name" value="PBPb"/>
    <property type="match status" value="1"/>
</dbReference>
<feature type="region of interest" description="Disordered" evidence="4">
    <location>
        <begin position="22"/>
        <end position="53"/>
    </location>
</feature>
<dbReference type="PANTHER" id="PTHR30085:SF6">
    <property type="entry name" value="ABC TRANSPORTER GLUTAMINE-BINDING PROTEIN GLNH"/>
    <property type="match status" value="1"/>
</dbReference>
<evidence type="ECO:0000256" key="1">
    <source>
        <dbReference type="ARBA" id="ARBA00010333"/>
    </source>
</evidence>
<comment type="similarity">
    <text evidence="1">Belongs to the bacterial solute-binding protein 3 family.</text>
</comment>
<proteinExistence type="inferred from homology"/>
<feature type="compositionally biased region" description="Low complexity" evidence="4">
    <location>
        <begin position="32"/>
        <end position="49"/>
    </location>
</feature>
<dbReference type="PANTHER" id="PTHR30085">
    <property type="entry name" value="AMINO ACID ABC TRANSPORTER PERMEASE"/>
    <property type="match status" value="1"/>
</dbReference>